<dbReference type="InterPro" id="IPR019775">
    <property type="entry name" value="WD40_repeat_CS"/>
</dbReference>
<feature type="region of interest" description="Disordered" evidence="7">
    <location>
        <begin position="215"/>
        <end position="264"/>
    </location>
</feature>
<dbReference type="PANTHER" id="PTHR19879:SF1">
    <property type="entry name" value="CANNONBALL-RELATED"/>
    <property type="match status" value="1"/>
</dbReference>
<feature type="repeat" description="WD" evidence="6">
    <location>
        <begin position="516"/>
        <end position="557"/>
    </location>
</feature>
<dbReference type="CDD" id="cd00200">
    <property type="entry name" value="WD40"/>
    <property type="match status" value="1"/>
</dbReference>
<dbReference type="InterPro" id="IPR015943">
    <property type="entry name" value="WD40/YVTN_repeat-like_dom_sf"/>
</dbReference>
<dbReference type="GO" id="GO:0005669">
    <property type="term" value="C:transcription factor TFIID complex"/>
    <property type="evidence" value="ECO:0007669"/>
    <property type="project" value="TreeGrafter"/>
</dbReference>
<feature type="compositionally biased region" description="Basic and acidic residues" evidence="7">
    <location>
        <begin position="352"/>
        <end position="365"/>
    </location>
</feature>
<sequence>MSSVHVKEGSNASSKMVTPDSSIDFSLVVKEYSGLITFVNETPPPGNHQLSHFLFPFYVYVYLFLLKNQKFKEAQRFISIYSRLFLNAEGYAEVVQDLVKFKTLEDFQDHSYLKNFCESEYGYKVKLSEYNLKLLKEYLEDTECRILSHILHRKFNIEVIGDQSNREHTTESSSIKKKESTIQRTENPENSLSTRSIDLKKTDNVIEDKISREDITESSSIKKKESTTQRTENSGNSSSTRSIDFKKTNNIIEDQSNHEHTTESLTIKKKELITQRTECSENSSSIRTIDIEKTNNVIENQSNPEHTTESLTIKKKELTSQGTESSESSSSIRSIDIEKTNNIIENQSNPEHTTEASSNKEKESTSQRIEISESNLLTRRVDVKETKNRFLSEIPCYHYTISCRKEQLCCVDINQKNTLLSCGFESSGIHIWNIDPNIVNKSVSKNLDANESKCLATNFSNNNASSLSLRCVLKGHSGGVYGLAYASGLLMSCSEDTTDCTARLWSFNRTTPLRIFVGHSSDVDHVRFHSNCRYLATASADKTIQLWAVEDGRSMRNFPGHDTHINSIAFSPDGKHIASADDSGRIKIWDLASGKLHSEIVAHSKKILSISYNTDSSLIASCGIDSFIKIWDVKHSLPMDEKGKSEVQATSLVDSHSVDSVPHYVGFRQKDFLISIGAQMMTEH</sequence>
<feature type="compositionally biased region" description="Low complexity" evidence="7">
    <location>
        <begin position="324"/>
        <end position="334"/>
    </location>
</feature>
<keyword evidence="5" id="KW-0539">Nucleus</keyword>
<comment type="caution">
    <text evidence="9">The sequence shown here is derived from an EMBL/GenBank/DDBJ whole genome shotgun (WGS) entry which is preliminary data.</text>
</comment>
<dbReference type="Pfam" id="PF00400">
    <property type="entry name" value="WD40"/>
    <property type="match status" value="4"/>
</dbReference>
<organism evidence="9 10">
    <name type="scientific">Araneus ventricosus</name>
    <name type="common">Orbweaver spider</name>
    <name type="synonym">Epeira ventricosa</name>
    <dbReference type="NCBI Taxonomy" id="182803"/>
    <lineage>
        <taxon>Eukaryota</taxon>
        <taxon>Metazoa</taxon>
        <taxon>Ecdysozoa</taxon>
        <taxon>Arthropoda</taxon>
        <taxon>Chelicerata</taxon>
        <taxon>Arachnida</taxon>
        <taxon>Araneae</taxon>
        <taxon>Araneomorphae</taxon>
        <taxon>Entelegynae</taxon>
        <taxon>Araneoidea</taxon>
        <taxon>Araneidae</taxon>
        <taxon>Araneus</taxon>
    </lineage>
</organism>
<dbReference type="EMBL" id="BGPR01000809">
    <property type="protein sequence ID" value="GBM36335.1"/>
    <property type="molecule type" value="Genomic_DNA"/>
</dbReference>
<protein>
    <submittedName>
        <fullName evidence="9">TAF5-like RNA polymerase II p300/CBP-associated factor-associated factor subunit 5L</fullName>
    </submittedName>
</protein>
<evidence type="ECO:0000259" key="8">
    <source>
        <dbReference type="Pfam" id="PF04494"/>
    </source>
</evidence>
<evidence type="ECO:0000313" key="9">
    <source>
        <dbReference type="EMBL" id="GBM36335.1"/>
    </source>
</evidence>
<proteinExistence type="inferred from homology"/>
<evidence type="ECO:0000313" key="10">
    <source>
        <dbReference type="Proteomes" id="UP000499080"/>
    </source>
</evidence>
<feature type="region of interest" description="Disordered" evidence="7">
    <location>
        <begin position="166"/>
        <end position="196"/>
    </location>
</feature>
<dbReference type="SUPFAM" id="SSF160897">
    <property type="entry name" value="Taf5 N-terminal domain-like"/>
    <property type="match status" value="1"/>
</dbReference>
<keyword evidence="3 6" id="KW-0853">WD repeat</keyword>
<dbReference type="PANTHER" id="PTHR19879">
    <property type="entry name" value="TRANSCRIPTION INITIATION FACTOR TFIID"/>
    <property type="match status" value="1"/>
</dbReference>
<keyword evidence="10" id="KW-1185">Reference proteome</keyword>
<evidence type="ECO:0000256" key="7">
    <source>
        <dbReference type="SAM" id="MobiDB-lite"/>
    </source>
</evidence>
<evidence type="ECO:0000256" key="4">
    <source>
        <dbReference type="ARBA" id="ARBA00022737"/>
    </source>
</evidence>
<dbReference type="SUPFAM" id="SSF50978">
    <property type="entry name" value="WD40 repeat-like"/>
    <property type="match status" value="1"/>
</dbReference>
<dbReference type="SMART" id="SM00320">
    <property type="entry name" value="WD40"/>
    <property type="match status" value="5"/>
</dbReference>
<dbReference type="Proteomes" id="UP000499080">
    <property type="component" value="Unassembled WGS sequence"/>
</dbReference>
<dbReference type="Gene3D" id="1.25.40.500">
    <property type="entry name" value="TFIID subunit TAF5, NTD2 domain"/>
    <property type="match status" value="1"/>
</dbReference>
<feature type="domain" description="TFIID subunit TAF5 NTD2" evidence="8">
    <location>
        <begin position="28"/>
        <end position="153"/>
    </location>
</feature>
<keyword evidence="4" id="KW-0677">Repeat</keyword>
<feature type="compositionally biased region" description="Polar residues" evidence="7">
    <location>
        <begin position="183"/>
        <end position="196"/>
    </location>
</feature>
<accession>A0A4Y2F7X6</accession>
<evidence type="ECO:0000256" key="3">
    <source>
        <dbReference type="ARBA" id="ARBA00022574"/>
    </source>
</evidence>
<dbReference type="AlphaFoldDB" id="A0A4Y2F7X6"/>
<feature type="compositionally biased region" description="Basic and acidic residues" evidence="7">
    <location>
        <begin position="215"/>
        <end position="227"/>
    </location>
</feature>
<dbReference type="InterPro" id="IPR001680">
    <property type="entry name" value="WD40_rpt"/>
</dbReference>
<evidence type="ECO:0000256" key="1">
    <source>
        <dbReference type="ARBA" id="ARBA00004123"/>
    </source>
</evidence>
<dbReference type="PROSITE" id="PS00678">
    <property type="entry name" value="WD_REPEATS_1"/>
    <property type="match status" value="1"/>
</dbReference>
<feature type="compositionally biased region" description="Basic and acidic residues" evidence="7">
    <location>
        <begin position="166"/>
        <end position="181"/>
    </location>
</feature>
<comment type="subcellular location">
    <subcellularLocation>
        <location evidence="1">Nucleus</location>
    </subcellularLocation>
</comment>
<dbReference type="PROSITE" id="PS50082">
    <property type="entry name" value="WD_REPEATS_2"/>
    <property type="match status" value="3"/>
</dbReference>
<reference evidence="9 10" key="1">
    <citation type="journal article" date="2019" name="Sci. Rep.">
        <title>Orb-weaving spider Araneus ventricosus genome elucidates the spidroin gene catalogue.</title>
        <authorList>
            <person name="Kono N."/>
            <person name="Nakamura H."/>
            <person name="Ohtoshi R."/>
            <person name="Moran D.A.P."/>
            <person name="Shinohara A."/>
            <person name="Yoshida Y."/>
            <person name="Fujiwara M."/>
            <person name="Mori M."/>
            <person name="Tomita M."/>
            <person name="Arakawa K."/>
        </authorList>
    </citation>
    <scope>NUCLEOTIDE SEQUENCE [LARGE SCALE GENOMIC DNA]</scope>
</reference>
<dbReference type="GO" id="GO:0006367">
    <property type="term" value="P:transcription initiation at RNA polymerase II promoter"/>
    <property type="evidence" value="ECO:0007669"/>
    <property type="project" value="TreeGrafter"/>
</dbReference>
<feature type="repeat" description="WD" evidence="6">
    <location>
        <begin position="558"/>
        <end position="599"/>
    </location>
</feature>
<dbReference type="InterPro" id="IPR007582">
    <property type="entry name" value="TFIID_NTD2"/>
</dbReference>
<dbReference type="InterPro" id="IPR036322">
    <property type="entry name" value="WD40_repeat_dom_sf"/>
</dbReference>
<feature type="compositionally biased region" description="Basic and acidic residues" evidence="7">
    <location>
        <begin position="306"/>
        <end position="318"/>
    </location>
</feature>
<evidence type="ECO:0000256" key="2">
    <source>
        <dbReference type="ARBA" id="ARBA00009435"/>
    </source>
</evidence>
<dbReference type="Gene3D" id="2.130.10.10">
    <property type="entry name" value="YVTN repeat-like/Quinoprotein amine dehydrogenase"/>
    <property type="match status" value="2"/>
</dbReference>
<dbReference type="OrthoDB" id="10266330at2759"/>
<dbReference type="Pfam" id="PF04494">
    <property type="entry name" value="TFIID_NTD2"/>
    <property type="match status" value="1"/>
</dbReference>
<feature type="compositionally biased region" description="Basic and acidic residues" evidence="7">
    <location>
        <begin position="255"/>
        <end position="264"/>
    </location>
</feature>
<feature type="repeat" description="WD" evidence="6">
    <location>
        <begin position="600"/>
        <end position="634"/>
    </location>
</feature>
<name>A0A4Y2F7X6_ARAVE</name>
<gene>
    <name evidence="9" type="primary">TAF5L_0</name>
    <name evidence="9" type="ORF">AVEN_212890_1</name>
</gene>
<feature type="compositionally biased region" description="Polar residues" evidence="7">
    <location>
        <begin position="340"/>
        <end position="351"/>
    </location>
</feature>
<feature type="region of interest" description="Disordered" evidence="7">
    <location>
        <begin position="297"/>
        <end position="371"/>
    </location>
</feature>
<evidence type="ECO:0000256" key="6">
    <source>
        <dbReference type="PROSITE-ProRule" id="PRU00221"/>
    </source>
</evidence>
<dbReference type="GO" id="GO:0016251">
    <property type="term" value="F:RNA polymerase II general transcription initiation factor activity"/>
    <property type="evidence" value="ECO:0007669"/>
    <property type="project" value="TreeGrafter"/>
</dbReference>
<comment type="similarity">
    <text evidence="2">Belongs to the WD repeat TAF5 family.</text>
</comment>
<feature type="compositionally biased region" description="Polar residues" evidence="7">
    <location>
        <begin position="229"/>
        <end position="254"/>
    </location>
</feature>
<evidence type="ECO:0000256" key="5">
    <source>
        <dbReference type="ARBA" id="ARBA00023242"/>
    </source>
</evidence>
<dbReference type="InterPro" id="IPR037264">
    <property type="entry name" value="TFIID_NTD2_sf"/>
</dbReference>
<dbReference type="PROSITE" id="PS50294">
    <property type="entry name" value="WD_REPEATS_REGION"/>
    <property type="match status" value="3"/>
</dbReference>